<keyword evidence="2" id="KW-0812">Transmembrane</keyword>
<dbReference type="EMBL" id="RQTK01000209">
    <property type="protein sequence ID" value="RUS84312.1"/>
    <property type="molecule type" value="Genomic_DNA"/>
</dbReference>
<feature type="transmembrane region" description="Helical" evidence="2">
    <location>
        <begin position="6"/>
        <end position="28"/>
    </location>
</feature>
<dbReference type="Proteomes" id="UP000271974">
    <property type="component" value="Unassembled WGS sequence"/>
</dbReference>
<keyword evidence="2" id="KW-1133">Transmembrane helix</keyword>
<dbReference type="AlphaFoldDB" id="A0A3S0ZVY7"/>
<keyword evidence="4" id="KW-1185">Reference proteome</keyword>
<protein>
    <submittedName>
        <fullName evidence="3">Uncharacterized protein</fullName>
    </submittedName>
</protein>
<accession>A0A3S0ZVY7</accession>
<evidence type="ECO:0000313" key="4">
    <source>
        <dbReference type="Proteomes" id="UP000271974"/>
    </source>
</evidence>
<name>A0A3S0ZVY7_ELYCH</name>
<reference evidence="3 4" key="1">
    <citation type="submission" date="2019-01" db="EMBL/GenBank/DDBJ databases">
        <title>A draft genome assembly of the solar-powered sea slug Elysia chlorotica.</title>
        <authorList>
            <person name="Cai H."/>
            <person name="Li Q."/>
            <person name="Fang X."/>
            <person name="Li J."/>
            <person name="Curtis N.E."/>
            <person name="Altenburger A."/>
            <person name="Shibata T."/>
            <person name="Feng M."/>
            <person name="Maeda T."/>
            <person name="Schwartz J.A."/>
            <person name="Shigenobu S."/>
            <person name="Lundholm N."/>
            <person name="Nishiyama T."/>
            <person name="Yang H."/>
            <person name="Hasebe M."/>
            <person name="Li S."/>
            <person name="Pierce S.K."/>
            <person name="Wang J."/>
        </authorList>
    </citation>
    <scope>NUCLEOTIDE SEQUENCE [LARGE SCALE GENOMIC DNA]</scope>
    <source>
        <strain evidence="3">EC2010</strain>
        <tissue evidence="3">Whole organism of an adult</tissue>
    </source>
</reference>
<feature type="region of interest" description="Disordered" evidence="1">
    <location>
        <begin position="79"/>
        <end position="106"/>
    </location>
</feature>
<dbReference type="GO" id="GO:0016020">
    <property type="term" value="C:membrane"/>
    <property type="evidence" value="ECO:0007669"/>
    <property type="project" value="InterPro"/>
</dbReference>
<sequence length="141" mass="15412">MPLMVTYMLGLLVISVLTVAVSIIVVRLHHSESQNEEKEEPMREVNQTFPVSLYQIGNSKQIPPPSGTVLNLASAGRRYVHQHAKPPSSNSTPSNTSSSSSCSPNSGRSKVFAKRLELISLIVFSLTWLGLTLGFFIKVTT</sequence>
<gene>
    <name evidence="3" type="ORF">EGW08_007906</name>
</gene>
<evidence type="ECO:0000256" key="1">
    <source>
        <dbReference type="SAM" id="MobiDB-lite"/>
    </source>
</evidence>
<proteinExistence type="predicted"/>
<dbReference type="SUPFAM" id="SSF90112">
    <property type="entry name" value="Neurotransmitter-gated ion-channel transmembrane pore"/>
    <property type="match status" value="1"/>
</dbReference>
<dbReference type="InterPro" id="IPR036719">
    <property type="entry name" value="Neuro-gated_channel_TM_sf"/>
</dbReference>
<feature type="transmembrane region" description="Helical" evidence="2">
    <location>
        <begin position="118"/>
        <end position="137"/>
    </location>
</feature>
<organism evidence="3 4">
    <name type="scientific">Elysia chlorotica</name>
    <name type="common">Eastern emerald elysia</name>
    <name type="synonym">Sea slug</name>
    <dbReference type="NCBI Taxonomy" id="188477"/>
    <lineage>
        <taxon>Eukaryota</taxon>
        <taxon>Metazoa</taxon>
        <taxon>Spiralia</taxon>
        <taxon>Lophotrochozoa</taxon>
        <taxon>Mollusca</taxon>
        <taxon>Gastropoda</taxon>
        <taxon>Heterobranchia</taxon>
        <taxon>Euthyneura</taxon>
        <taxon>Panpulmonata</taxon>
        <taxon>Sacoglossa</taxon>
        <taxon>Placobranchoidea</taxon>
        <taxon>Plakobranchidae</taxon>
        <taxon>Elysia</taxon>
    </lineage>
</organism>
<feature type="compositionally biased region" description="Low complexity" evidence="1">
    <location>
        <begin position="86"/>
        <end position="106"/>
    </location>
</feature>
<keyword evidence="2" id="KW-0472">Membrane</keyword>
<dbReference type="GO" id="GO:0006811">
    <property type="term" value="P:monoatomic ion transport"/>
    <property type="evidence" value="ECO:0007669"/>
    <property type="project" value="InterPro"/>
</dbReference>
<comment type="caution">
    <text evidence="3">The sequence shown here is derived from an EMBL/GenBank/DDBJ whole genome shotgun (WGS) entry which is preliminary data.</text>
</comment>
<evidence type="ECO:0000313" key="3">
    <source>
        <dbReference type="EMBL" id="RUS84312.1"/>
    </source>
</evidence>
<evidence type="ECO:0000256" key="2">
    <source>
        <dbReference type="SAM" id="Phobius"/>
    </source>
</evidence>